<keyword evidence="2" id="KW-1185">Reference proteome</keyword>
<dbReference type="Proteomes" id="UP000299102">
    <property type="component" value="Unassembled WGS sequence"/>
</dbReference>
<reference evidence="1 2" key="1">
    <citation type="journal article" date="2019" name="Commun. Biol.">
        <title>The bagworm genome reveals a unique fibroin gene that provides high tensile strength.</title>
        <authorList>
            <person name="Kono N."/>
            <person name="Nakamura H."/>
            <person name="Ohtoshi R."/>
            <person name="Tomita M."/>
            <person name="Numata K."/>
            <person name="Arakawa K."/>
        </authorList>
    </citation>
    <scope>NUCLEOTIDE SEQUENCE [LARGE SCALE GENOMIC DNA]</scope>
</reference>
<organism evidence="1 2">
    <name type="scientific">Eumeta variegata</name>
    <name type="common">Bagworm moth</name>
    <name type="synonym">Eumeta japonica</name>
    <dbReference type="NCBI Taxonomy" id="151549"/>
    <lineage>
        <taxon>Eukaryota</taxon>
        <taxon>Metazoa</taxon>
        <taxon>Ecdysozoa</taxon>
        <taxon>Arthropoda</taxon>
        <taxon>Hexapoda</taxon>
        <taxon>Insecta</taxon>
        <taxon>Pterygota</taxon>
        <taxon>Neoptera</taxon>
        <taxon>Endopterygota</taxon>
        <taxon>Lepidoptera</taxon>
        <taxon>Glossata</taxon>
        <taxon>Ditrysia</taxon>
        <taxon>Tineoidea</taxon>
        <taxon>Psychidae</taxon>
        <taxon>Oiketicinae</taxon>
        <taxon>Eumeta</taxon>
    </lineage>
</organism>
<accession>A0A4C1ZBY5</accession>
<dbReference type="AlphaFoldDB" id="A0A4C1ZBY5"/>
<gene>
    <name evidence="1" type="ORF">EVAR_100611_1</name>
</gene>
<dbReference type="OrthoDB" id="7902892at2759"/>
<proteinExistence type="predicted"/>
<comment type="caution">
    <text evidence="1">The sequence shown here is derived from an EMBL/GenBank/DDBJ whole genome shotgun (WGS) entry which is preliminary data.</text>
</comment>
<evidence type="ECO:0000313" key="1">
    <source>
        <dbReference type="EMBL" id="GBP84852.1"/>
    </source>
</evidence>
<dbReference type="EMBL" id="BGZK01001702">
    <property type="protein sequence ID" value="GBP84852.1"/>
    <property type="molecule type" value="Genomic_DNA"/>
</dbReference>
<sequence length="109" mass="13247">MTHVRRRPNNEFPNHPKRASCDWRTRDIVREYAEIHYFNVVSKENAPLAASFYKEQLERRAGLRQSTYPDYRVFLRVHNGYIEGRIPGRFLEDTKNRSLTTLRLYWKKF</sequence>
<name>A0A4C1ZBY5_EUMVA</name>
<protein>
    <submittedName>
        <fullName evidence="1">Uncharacterized protein</fullName>
    </submittedName>
</protein>
<evidence type="ECO:0000313" key="2">
    <source>
        <dbReference type="Proteomes" id="UP000299102"/>
    </source>
</evidence>